<feature type="compositionally biased region" description="Basic residues" evidence="5">
    <location>
        <begin position="128"/>
        <end position="142"/>
    </location>
</feature>
<gene>
    <name evidence="7" type="ORF">CXQ85_002673</name>
</gene>
<evidence type="ECO:0000259" key="6">
    <source>
        <dbReference type="PROSITE" id="PS51072"/>
    </source>
</evidence>
<dbReference type="AlphaFoldDB" id="A0A2V1AYK6"/>
<dbReference type="InterPro" id="IPR018240">
    <property type="entry name" value="Clathrin_mu_CS"/>
</dbReference>
<dbReference type="PROSITE" id="PS00990">
    <property type="entry name" value="CLAT_ADAPTOR_M_1"/>
    <property type="match status" value="1"/>
</dbReference>
<comment type="caution">
    <text evidence="7">The sequence shown here is derived from an EMBL/GenBank/DDBJ whole genome shotgun (WGS) entry which is preliminary data.</text>
</comment>
<dbReference type="SUPFAM" id="SSF49447">
    <property type="entry name" value="Second domain of Mu2 adaptin subunit (ap50) of ap2 adaptor"/>
    <property type="match status" value="1"/>
</dbReference>
<reference evidence="7 8" key="1">
    <citation type="submission" date="2017-12" db="EMBL/GenBank/DDBJ databases">
        <title>Genome Sequence of a Multidrug-Resistant Candida haemulonii Isolate from a Patient with Chronic Leg Ulcers in Israel.</title>
        <authorList>
            <person name="Chow N.A."/>
            <person name="Gade L."/>
            <person name="Batra D."/>
            <person name="Rowe L.A."/>
            <person name="Ben-Ami R."/>
            <person name="Loparev V.N."/>
            <person name="Litvintseva A.P."/>
        </authorList>
    </citation>
    <scope>NUCLEOTIDE SEQUENCE [LARGE SCALE GENOMIC DNA]</scope>
    <source>
        <strain evidence="7 8">B11899</strain>
    </source>
</reference>
<proteinExistence type="predicted"/>
<dbReference type="Gene3D" id="2.60.40.1170">
    <property type="entry name" value="Mu homology domain, subdomain B"/>
    <property type="match status" value="2"/>
</dbReference>
<dbReference type="PROSITE" id="PS51072">
    <property type="entry name" value="MHD"/>
    <property type="match status" value="1"/>
</dbReference>
<dbReference type="RefSeq" id="XP_025343888.1">
    <property type="nucleotide sequence ID" value="XM_025486338.1"/>
</dbReference>
<organism evidence="7 8">
    <name type="scientific">Candidozyma haemuli</name>
    <dbReference type="NCBI Taxonomy" id="45357"/>
    <lineage>
        <taxon>Eukaryota</taxon>
        <taxon>Fungi</taxon>
        <taxon>Dikarya</taxon>
        <taxon>Ascomycota</taxon>
        <taxon>Saccharomycotina</taxon>
        <taxon>Pichiomycetes</taxon>
        <taxon>Metschnikowiaceae</taxon>
        <taxon>Candidozyma</taxon>
    </lineage>
</organism>
<dbReference type="Proteomes" id="UP000244309">
    <property type="component" value="Unassembled WGS sequence"/>
</dbReference>
<feature type="compositionally biased region" description="Acidic residues" evidence="5">
    <location>
        <begin position="114"/>
        <end position="123"/>
    </location>
</feature>
<feature type="domain" description="MHD" evidence="6">
    <location>
        <begin position="191"/>
        <end position="567"/>
    </location>
</feature>
<feature type="region of interest" description="Disordered" evidence="5">
    <location>
        <begin position="288"/>
        <end position="307"/>
    </location>
</feature>
<feature type="compositionally biased region" description="Acidic residues" evidence="5">
    <location>
        <begin position="249"/>
        <end position="265"/>
    </location>
</feature>
<keyword evidence="8" id="KW-1185">Reference proteome</keyword>
<dbReference type="STRING" id="45357.A0A2V1AYK6"/>
<dbReference type="InterPro" id="IPR036168">
    <property type="entry name" value="AP2_Mu_C_sf"/>
</dbReference>
<protein>
    <recommendedName>
        <fullName evidence="6">MHD domain-containing protein</fullName>
    </recommendedName>
</protein>
<feature type="compositionally biased region" description="Low complexity" evidence="5">
    <location>
        <begin position="291"/>
        <end position="301"/>
    </location>
</feature>
<dbReference type="OrthoDB" id="10259133at2759"/>
<dbReference type="InterPro" id="IPR028565">
    <property type="entry name" value="MHD"/>
</dbReference>
<dbReference type="InterPro" id="IPR050431">
    <property type="entry name" value="Adaptor_comp_med_subunit"/>
</dbReference>
<dbReference type="SUPFAM" id="SSF64356">
    <property type="entry name" value="SNARE-like"/>
    <property type="match status" value="1"/>
</dbReference>
<dbReference type="GO" id="GO:0012505">
    <property type="term" value="C:endomembrane system"/>
    <property type="evidence" value="ECO:0007669"/>
    <property type="project" value="UniProtKB-SubCell"/>
</dbReference>
<dbReference type="Gene3D" id="3.30.450.60">
    <property type="match status" value="1"/>
</dbReference>
<comment type="subcellular location">
    <subcellularLocation>
        <location evidence="1">Endomembrane system</location>
    </subcellularLocation>
</comment>
<name>A0A2V1AYK6_9ASCO</name>
<dbReference type="VEuPathDB" id="FungiDB:CXQ85_002673"/>
<sequence>MLWGENDVILMAAARANVNALSTVTFLHEVHDILVRYFELPTKKQDSEGQVIDRAEETPGLTREKIIDNHSLVFELLDECMDFGIVQLTDYNILKEYIKTTINRPSLSASGQDDQSETDSSADEEFRVKRRSAKTEKTRKKKDKNEKKSTHNLANKTDVLNDTQANFINSSIVRTQASAISWRPKGIFYAKNEIYIDIVEKCNFLYDLGTETIKNNDISGVCEVKSYLSGMPLCRLGLNERYISQLEYDSELEGSDSENEEEEELKQETPEIEGNLIKSESVDNFDVESQSSAKSKSPAPSDTKEEKRLKVPISNVSFHQCIELSSVYKKNLIHFTPPDDKFTLFSYNVAQSRRKEKKPLIMIEPLFKILKSEGKLQVLCSLKTAYKKRLRCKPLVVRIPISPNLFHLDGKGDGNLRYKAELGEASFEVDSSTLTWTLPDLPGSKSVVRLMAEFAITNAEKVKEEDISEAFYSLPKTTDLDAKEETTADELNKYYGVGGKSSSVFDDLQKNAKISTQHRDIMIDFSLPLLTYSGLRITYLSVQEDTLKYTCFPWVRYLTEVRSSSLSKHRGSQQGEYRFRLAPKCFNIVP</sequence>
<evidence type="ECO:0000256" key="3">
    <source>
        <dbReference type="ARBA" id="ARBA00022927"/>
    </source>
</evidence>
<dbReference type="Pfam" id="PF00928">
    <property type="entry name" value="Adap_comp_sub"/>
    <property type="match status" value="1"/>
</dbReference>
<evidence type="ECO:0000256" key="2">
    <source>
        <dbReference type="ARBA" id="ARBA00022448"/>
    </source>
</evidence>
<keyword evidence="2" id="KW-0813">Transport</keyword>
<dbReference type="GeneID" id="37008004"/>
<accession>A0A2V1AYK6</accession>
<dbReference type="PANTHER" id="PTHR10529">
    <property type="entry name" value="AP COMPLEX SUBUNIT MU"/>
    <property type="match status" value="1"/>
</dbReference>
<dbReference type="GO" id="GO:0016192">
    <property type="term" value="P:vesicle-mediated transport"/>
    <property type="evidence" value="ECO:0007669"/>
    <property type="project" value="InterPro"/>
</dbReference>
<keyword evidence="3" id="KW-0653">Protein transport</keyword>
<feature type="region of interest" description="Disordered" evidence="5">
    <location>
        <begin position="105"/>
        <end position="155"/>
    </location>
</feature>
<evidence type="ECO:0000313" key="7">
    <source>
        <dbReference type="EMBL" id="PVH22948.1"/>
    </source>
</evidence>
<evidence type="ECO:0000256" key="4">
    <source>
        <dbReference type="ARBA" id="ARBA00023136"/>
    </source>
</evidence>
<dbReference type="GO" id="GO:0030131">
    <property type="term" value="C:clathrin adaptor complex"/>
    <property type="evidence" value="ECO:0007669"/>
    <property type="project" value="InterPro"/>
</dbReference>
<dbReference type="GO" id="GO:0006886">
    <property type="term" value="P:intracellular protein transport"/>
    <property type="evidence" value="ECO:0007669"/>
    <property type="project" value="InterPro"/>
</dbReference>
<dbReference type="EMBL" id="PKFO01000010">
    <property type="protein sequence ID" value="PVH22948.1"/>
    <property type="molecule type" value="Genomic_DNA"/>
</dbReference>
<evidence type="ECO:0000256" key="5">
    <source>
        <dbReference type="SAM" id="MobiDB-lite"/>
    </source>
</evidence>
<dbReference type="InterPro" id="IPR011012">
    <property type="entry name" value="Longin-like_dom_sf"/>
</dbReference>
<evidence type="ECO:0000256" key="1">
    <source>
        <dbReference type="ARBA" id="ARBA00004308"/>
    </source>
</evidence>
<keyword evidence="4" id="KW-0472">Membrane</keyword>
<evidence type="ECO:0000313" key="8">
    <source>
        <dbReference type="Proteomes" id="UP000244309"/>
    </source>
</evidence>
<feature type="region of interest" description="Disordered" evidence="5">
    <location>
        <begin position="249"/>
        <end position="273"/>
    </location>
</feature>